<dbReference type="AlphaFoldDB" id="A0A9P7JLU9"/>
<dbReference type="GeneID" id="64698546"/>
<evidence type="ECO:0000313" key="2">
    <source>
        <dbReference type="EMBL" id="KAG2087182.1"/>
    </source>
</evidence>
<protein>
    <recommendedName>
        <fullName evidence="4">Secreted protein</fullName>
    </recommendedName>
</protein>
<dbReference type="EMBL" id="JABBWM010000135">
    <property type="protein sequence ID" value="KAG2087182.1"/>
    <property type="molecule type" value="Genomic_DNA"/>
</dbReference>
<dbReference type="RefSeq" id="XP_041285116.1">
    <property type="nucleotide sequence ID" value="XM_041436287.1"/>
</dbReference>
<proteinExistence type="predicted"/>
<feature type="signal peptide" evidence="1">
    <location>
        <begin position="1"/>
        <end position="18"/>
    </location>
</feature>
<dbReference type="Proteomes" id="UP000823399">
    <property type="component" value="Unassembled WGS sequence"/>
</dbReference>
<comment type="caution">
    <text evidence="2">The sequence shown here is derived from an EMBL/GenBank/DDBJ whole genome shotgun (WGS) entry which is preliminary data.</text>
</comment>
<organism evidence="2 3">
    <name type="scientific">Suillus discolor</name>
    <dbReference type="NCBI Taxonomy" id="1912936"/>
    <lineage>
        <taxon>Eukaryota</taxon>
        <taxon>Fungi</taxon>
        <taxon>Dikarya</taxon>
        <taxon>Basidiomycota</taxon>
        <taxon>Agaricomycotina</taxon>
        <taxon>Agaricomycetes</taxon>
        <taxon>Agaricomycetidae</taxon>
        <taxon>Boletales</taxon>
        <taxon>Suillineae</taxon>
        <taxon>Suillaceae</taxon>
        <taxon>Suillus</taxon>
    </lineage>
</organism>
<keyword evidence="3" id="KW-1185">Reference proteome</keyword>
<evidence type="ECO:0000313" key="3">
    <source>
        <dbReference type="Proteomes" id="UP000823399"/>
    </source>
</evidence>
<name>A0A9P7JLU9_9AGAM</name>
<gene>
    <name evidence="2" type="ORF">F5147DRAFT_67999</name>
</gene>
<evidence type="ECO:0008006" key="4">
    <source>
        <dbReference type="Google" id="ProtNLM"/>
    </source>
</evidence>
<evidence type="ECO:0000256" key="1">
    <source>
        <dbReference type="SAM" id="SignalP"/>
    </source>
</evidence>
<accession>A0A9P7JLU9</accession>
<keyword evidence="1" id="KW-0732">Signal</keyword>
<reference evidence="2" key="1">
    <citation type="journal article" date="2020" name="New Phytol.">
        <title>Comparative genomics reveals dynamic genome evolution in host specialist ectomycorrhizal fungi.</title>
        <authorList>
            <person name="Lofgren L.A."/>
            <person name="Nguyen N.H."/>
            <person name="Vilgalys R."/>
            <person name="Ruytinx J."/>
            <person name="Liao H.L."/>
            <person name="Branco S."/>
            <person name="Kuo A."/>
            <person name="LaButti K."/>
            <person name="Lipzen A."/>
            <person name="Andreopoulos W."/>
            <person name="Pangilinan J."/>
            <person name="Riley R."/>
            <person name="Hundley H."/>
            <person name="Na H."/>
            <person name="Barry K."/>
            <person name="Grigoriev I.V."/>
            <person name="Stajich J.E."/>
            <person name="Kennedy P.G."/>
        </authorList>
    </citation>
    <scope>NUCLEOTIDE SEQUENCE</scope>
    <source>
        <strain evidence="2">FC423</strain>
    </source>
</reference>
<sequence length="105" mass="12289">MVMLSILSLALVWPSSILVNPRVLSHLRLPRYQALCPYRITFLTNYQHQHHMQQFILTTSCFFTTRTLSERRFPGLSPNLTPYHRLYSSCHSHDTSVLSTQYCSM</sequence>
<feature type="chain" id="PRO_5040323527" description="Secreted protein" evidence="1">
    <location>
        <begin position="19"/>
        <end position="105"/>
    </location>
</feature>